<keyword evidence="2" id="KW-0378">Hydrolase</keyword>
<sequence length="213" mass="24178">MASWLQNLANWYDRRQQLKQPWQQLRYVALDIESTGLSPTKHDILSIAWVSIQPPAIQLGNAQYHVFAHGQEIDLGQSPTIHGLTKDDFIHSSDPKQTFAMLSRALNDAVMVCHHKGMDWGFLKQAEKVYGIPMKPLAVFDTLAFEKKQLEKVEGAVRKDSLTLSACRKRYGLPDYHSHHALTDATACGELFLAQGYSVNERELTVKHLLLKR</sequence>
<keyword evidence="1" id="KW-0540">Nuclease</keyword>
<evidence type="ECO:0000256" key="3">
    <source>
        <dbReference type="ARBA" id="ARBA00022839"/>
    </source>
</evidence>
<dbReference type="GO" id="GO:0003676">
    <property type="term" value="F:nucleic acid binding"/>
    <property type="evidence" value="ECO:0007669"/>
    <property type="project" value="InterPro"/>
</dbReference>
<dbReference type="EMBL" id="PIQA01000015">
    <property type="protein sequence ID" value="RUO60465.1"/>
    <property type="molecule type" value="Genomic_DNA"/>
</dbReference>
<dbReference type="GO" id="GO:0005829">
    <property type="term" value="C:cytosol"/>
    <property type="evidence" value="ECO:0007669"/>
    <property type="project" value="TreeGrafter"/>
</dbReference>
<dbReference type="InterPro" id="IPR036397">
    <property type="entry name" value="RNaseH_sf"/>
</dbReference>
<protein>
    <submittedName>
        <fullName evidence="5">3'-5' exonuclease</fullName>
    </submittedName>
</protein>
<dbReference type="Pfam" id="PF00929">
    <property type="entry name" value="RNase_T"/>
    <property type="match status" value="1"/>
</dbReference>
<dbReference type="RefSeq" id="WP_126752990.1">
    <property type="nucleotide sequence ID" value="NZ_JBHUMT010000003.1"/>
</dbReference>
<organism evidence="5 6">
    <name type="scientific">Idiomarina piscisalsi</name>
    <dbReference type="NCBI Taxonomy" id="1096243"/>
    <lineage>
        <taxon>Bacteria</taxon>
        <taxon>Pseudomonadati</taxon>
        <taxon>Pseudomonadota</taxon>
        <taxon>Gammaproteobacteria</taxon>
        <taxon>Alteromonadales</taxon>
        <taxon>Idiomarinaceae</taxon>
        <taxon>Idiomarina</taxon>
    </lineage>
</organism>
<accession>A0A432YHT7</accession>
<evidence type="ECO:0000256" key="2">
    <source>
        <dbReference type="ARBA" id="ARBA00022801"/>
    </source>
</evidence>
<dbReference type="GO" id="GO:0006259">
    <property type="term" value="P:DNA metabolic process"/>
    <property type="evidence" value="ECO:0007669"/>
    <property type="project" value="UniProtKB-ARBA"/>
</dbReference>
<proteinExistence type="predicted"/>
<dbReference type="InterPro" id="IPR012337">
    <property type="entry name" value="RNaseH-like_sf"/>
</dbReference>
<dbReference type="InterPro" id="IPR013520">
    <property type="entry name" value="Ribonucl_H"/>
</dbReference>
<dbReference type="AlphaFoldDB" id="A0A432YHT7"/>
<dbReference type="GO" id="GO:0008408">
    <property type="term" value="F:3'-5' exonuclease activity"/>
    <property type="evidence" value="ECO:0007669"/>
    <property type="project" value="TreeGrafter"/>
</dbReference>
<dbReference type="Proteomes" id="UP000288361">
    <property type="component" value="Unassembled WGS sequence"/>
</dbReference>
<evidence type="ECO:0000256" key="1">
    <source>
        <dbReference type="ARBA" id="ARBA00022722"/>
    </source>
</evidence>
<dbReference type="PANTHER" id="PTHR30231:SF4">
    <property type="entry name" value="PROTEIN NEN2"/>
    <property type="match status" value="1"/>
</dbReference>
<dbReference type="CDD" id="cd06127">
    <property type="entry name" value="DEDDh"/>
    <property type="match status" value="1"/>
</dbReference>
<name>A0A432YHT7_9GAMM</name>
<evidence type="ECO:0000313" key="6">
    <source>
        <dbReference type="Proteomes" id="UP000288361"/>
    </source>
</evidence>
<keyword evidence="3 5" id="KW-0269">Exonuclease</keyword>
<dbReference type="Gene3D" id="3.30.420.10">
    <property type="entry name" value="Ribonuclease H-like superfamily/Ribonuclease H"/>
    <property type="match status" value="1"/>
</dbReference>
<evidence type="ECO:0000313" key="5">
    <source>
        <dbReference type="EMBL" id="RUO60465.1"/>
    </source>
</evidence>
<comment type="caution">
    <text evidence="5">The sequence shown here is derived from an EMBL/GenBank/DDBJ whole genome shotgun (WGS) entry which is preliminary data.</text>
</comment>
<dbReference type="SMART" id="SM00479">
    <property type="entry name" value="EXOIII"/>
    <property type="match status" value="1"/>
</dbReference>
<dbReference type="SUPFAM" id="SSF53098">
    <property type="entry name" value="Ribonuclease H-like"/>
    <property type="match status" value="1"/>
</dbReference>
<gene>
    <name evidence="5" type="ORF">CWI73_11915</name>
</gene>
<reference evidence="5 6" key="1">
    <citation type="journal article" date="2011" name="Front. Microbiol.">
        <title>Genomic signatures of strain selection and enhancement in Bacillus atrophaeus var. globigii, a historical biowarfare simulant.</title>
        <authorList>
            <person name="Gibbons H.S."/>
            <person name="Broomall S.M."/>
            <person name="McNew L.A."/>
            <person name="Daligault H."/>
            <person name="Chapman C."/>
            <person name="Bruce D."/>
            <person name="Karavis M."/>
            <person name="Krepps M."/>
            <person name="McGregor P.A."/>
            <person name="Hong C."/>
            <person name="Park K.H."/>
            <person name="Akmal A."/>
            <person name="Feldman A."/>
            <person name="Lin J.S."/>
            <person name="Chang W.E."/>
            <person name="Higgs B.W."/>
            <person name="Demirev P."/>
            <person name="Lindquist J."/>
            <person name="Liem A."/>
            <person name="Fochler E."/>
            <person name="Read T.D."/>
            <person name="Tapia R."/>
            <person name="Johnson S."/>
            <person name="Bishop-Lilly K.A."/>
            <person name="Detter C."/>
            <person name="Han C."/>
            <person name="Sozhamannan S."/>
            <person name="Rosenzweig C.N."/>
            <person name="Skowronski E.W."/>
        </authorList>
    </citation>
    <scope>NUCLEOTIDE SEQUENCE [LARGE SCALE GENOMIC DNA]</scope>
    <source>
        <strain evidence="5 6">TPS4-2</strain>
    </source>
</reference>
<dbReference type="PANTHER" id="PTHR30231">
    <property type="entry name" value="DNA POLYMERASE III SUBUNIT EPSILON"/>
    <property type="match status" value="1"/>
</dbReference>
<evidence type="ECO:0000259" key="4">
    <source>
        <dbReference type="SMART" id="SM00479"/>
    </source>
</evidence>
<feature type="domain" description="Exonuclease" evidence="4">
    <location>
        <begin position="26"/>
        <end position="201"/>
    </location>
</feature>